<comment type="similarity">
    <text evidence="2 7">Belongs to the 2-oxoacid dehydrogenase family.</text>
</comment>
<proteinExistence type="inferred from homology"/>
<dbReference type="CDD" id="cd06849">
    <property type="entry name" value="lipoyl_domain"/>
    <property type="match status" value="1"/>
</dbReference>
<reference evidence="10 11" key="1">
    <citation type="submission" date="2019-08" db="EMBL/GenBank/DDBJ databases">
        <title>Parahaliea maris sp. nov., isolated from the surface seawater.</title>
        <authorList>
            <person name="Liu Y."/>
        </authorList>
    </citation>
    <scope>NUCLEOTIDE SEQUENCE [LARGE SCALE GENOMIC DNA]</scope>
    <source>
        <strain evidence="10 11">S2-26</strain>
    </source>
</reference>
<dbReference type="GO" id="GO:0031405">
    <property type="term" value="F:lipoic acid binding"/>
    <property type="evidence" value="ECO:0007669"/>
    <property type="project" value="TreeGrafter"/>
</dbReference>
<evidence type="ECO:0000256" key="4">
    <source>
        <dbReference type="ARBA" id="ARBA00022679"/>
    </source>
</evidence>
<dbReference type="PANTHER" id="PTHR43178">
    <property type="entry name" value="DIHYDROLIPOAMIDE ACETYLTRANSFERASE COMPONENT OF PYRUVATE DEHYDROGENASE COMPLEX"/>
    <property type="match status" value="1"/>
</dbReference>
<sequence length="428" mass="46336">MQMNEVKQLRIPHMGSVENARVVTWRIAENEYFKSGDTLYEVETDKTLTEVEADSDGFLLKRLAEEDEDFKVGDVVGLFADEAVSQELLENALVELRAEPPSVETIDTAGRSGSPENMTLEAADDASPVQTGVRHSPLVRKLAAEHGIDLQDIRGSGPNGRVTKEDILAHIDSKPAVEGGEIAAIVPPGYESVPYTAISNSLRRQTIARRLSAVVSEVPQLTADMEIGMEHVIAVRNELSRERVEKGESGISVFSCIAAAVCKALLAHPELNATYGEKKRILWQAVNLGVAIDTPDGLVVPVVRGAEKLDVVELNAEIKALTNKALDGKLAQADLEGGTFTLSNPGALGLVLRAEAILNPPQVALLGLPATRQVPVAEIGDDGNYRVEVRTVLRPSLTFDHRALDGGHVIRFLNTLSEYLVDPDWLLD</sequence>
<evidence type="ECO:0000256" key="7">
    <source>
        <dbReference type="RuleBase" id="RU003423"/>
    </source>
</evidence>
<dbReference type="EC" id="2.3.1.-" evidence="7"/>
<evidence type="ECO:0000256" key="1">
    <source>
        <dbReference type="ARBA" id="ARBA00001938"/>
    </source>
</evidence>
<evidence type="ECO:0000256" key="3">
    <source>
        <dbReference type="ARBA" id="ARBA00011484"/>
    </source>
</evidence>
<accession>A0A5C8ZX56</accession>
<evidence type="ECO:0000259" key="9">
    <source>
        <dbReference type="PROSITE" id="PS51826"/>
    </source>
</evidence>
<evidence type="ECO:0000256" key="8">
    <source>
        <dbReference type="SAM" id="MobiDB-lite"/>
    </source>
</evidence>
<dbReference type="PANTHER" id="PTHR43178:SF5">
    <property type="entry name" value="LIPOAMIDE ACYLTRANSFERASE COMPONENT OF BRANCHED-CHAIN ALPHA-KETO ACID DEHYDROGENASE COMPLEX, MITOCHONDRIAL"/>
    <property type="match status" value="1"/>
</dbReference>
<keyword evidence="4 7" id="KW-0808">Transferase</keyword>
<evidence type="ECO:0000313" key="11">
    <source>
        <dbReference type="Proteomes" id="UP000321933"/>
    </source>
</evidence>
<dbReference type="GO" id="GO:0005737">
    <property type="term" value="C:cytoplasm"/>
    <property type="evidence" value="ECO:0007669"/>
    <property type="project" value="TreeGrafter"/>
</dbReference>
<name>A0A5C8ZX56_9GAMM</name>
<comment type="cofactor">
    <cofactor evidence="1 7">
        <name>(R)-lipoate</name>
        <dbReference type="ChEBI" id="CHEBI:83088"/>
    </cofactor>
</comment>
<feature type="domain" description="Peripheral subunit-binding (PSBD)" evidence="9">
    <location>
        <begin position="134"/>
        <end position="171"/>
    </location>
</feature>
<dbReference type="AlphaFoldDB" id="A0A5C8ZX56"/>
<gene>
    <name evidence="10" type="ORF">FVW59_11620</name>
</gene>
<dbReference type="Pfam" id="PF00364">
    <property type="entry name" value="Biotin_lipoyl"/>
    <property type="match status" value="1"/>
</dbReference>
<dbReference type="InterPro" id="IPR023213">
    <property type="entry name" value="CAT-like_dom_sf"/>
</dbReference>
<dbReference type="Gene3D" id="3.30.559.10">
    <property type="entry name" value="Chloramphenicol acetyltransferase-like domain"/>
    <property type="match status" value="1"/>
</dbReference>
<keyword evidence="5 7" id="KW-0450">Lipoyl</keyword>
<evidence type="ECO:0000256" key="2">
    <source>
        <dbReference type="ARBA" id="ARBA00007317"/>
    </source>
</evidence>
<dbReference type="InterPro" id="IPR001078">
    <property type="entry name" value="2-oxoacid_DH_actylTfrase"/>
</dbReference>
<dbReference type="SUPFAM" id="SSF47005">
    <property type="entry name" value="Peripheral subunit-binding domain of 2-oxo acid dehydrogenase complex"/>
    <property type="match status" value="1"/>
</dbReference>
<dbReference type="InterPro" id="IPR036625">
    <property type="entry name" value="E3-bd_dom_sf"/>
</dbReference>
<comment type="caution">
    <text evidence="10">The sequence shown here is derived from an EMBL/GenBank/DDBJ whole genome shotgun (WGS) entry which is preliminary data.</text>
</comment>
<dbReference type="RefSeq" id="WP_148064488.1">
    <property type="nucleotide sequence ID" value="NZ_VRYZ01000004.1"/>
</dbReference>
<dbReference type="Gene3D" id="2.40.50.100">
    <property type="match status" value="1"/>
</dbReference>
<feature type="region of interest" description="Disordered" evidence="8">
    <location>
        <begin position="107"/>
        <end position="131"/>
    </location>
</feature>
<comment type="subunit">
    <text evidence="3">Forms a 24-polypeptide structural core with octahedral symmetry.</text>
</comment>
<dbReference type="Pfam" id="PF02817">
    <property type="entry name" value="E3_binding"/>
    <property type="match status" value="1"/>
</dbReference>
<organism evidence="10 11">
    <name type="scientific">Parahaliea aestuarii</name>
    <dbReference type="NCBI Taxonomy" id="1852021"/>
    <lineage>
        <taxon>Bacteria</taxon>
        <taxon>Pseudomonadati</taxon>
        <taxon>Pseudomonadota</taxon>
        <taxon>Gammaproteobacteria</taxon>
        <taxon>Cellvibrionales</taxon>
        <taxon>Halieaceae</taxon>
        <taxon>Parahaliea</taxon>
    </lineage>
</organism>
<dbReference type="InterPro" id="IPR011053">
    <property type="entry name" value="Single_hybrid_motif"/>
</dbReference>
<dbReference type="GO" id="GO:0016407">
    <property type="term" value="F:acetyltransferase activity"/>
    <property type="evidence" value="ECO:0007669"/>
    <property type="project" value="TreeGrafter"/>
</dbReference>
<dbReference type="SUPFAM" id="SSF52777">
    <property type="entry name" value="CoA-dependent acyltransferases"/>
    <property type="match status" value="1"/>
</dbReference>
<evidence type="ECO:0000256" key="5">
    <source>
        <dbReference type="ARBA" id="ARBA00022823"/>
    </source>
</evidence>
<dbReference type="PROSITE" id="PS51826">
    <property type="entry name" value="PSBD"/>
    <property type="match status" value="1"/>
</dbReference>
<evidence type="ECO:0000256" key="6">
    <source>
        <dbReference type="ARBA" id="ARBA00023315"/>
    </source>
</evidence>
<dbReference type="Pfam" id="PF00198">
    <property type="entry name" value="2-oxoacid_dh"/>
    <property type="match status" value="1"/>
</dbReference>
<dbReference type="InterPro" id="IPR004167">
    <property type="entry name" value="PSBD"/>
</dbReference>
<keyword evidence="6 7" id="KW-0012">Acyltransferase</keyword>
<dbReference type="Gene3D" id="4.10.320.10">
    <property type="entry name" value="E3-binding domain"/>
    <property type="match status" value="1"/>
</dbReference>
<dbReference type="InterPro" id="IPR050743">
    <property type="entry name" value="2-oxoacid_DH_E2_comp"/>
</dbReference>
<dbReference type="SUPFAM" id="SSF51230">
    <property type="entry name" value="Single hybrid motif"/>
    <property type="match status" value="1"/>
</dbReference>
<dbReference type="InterPro" id="IPR000089">
    <property type="entry name" value="Biotin_lipoyl"/>
</dbReference>
<dbReference type="OrthoDB" id="9805770at2"/>
<evidence type="ECO:0000313" key="10">
    <source>
        <dbReference type="EMBL" id="TXS91791.1"/>
    </source>
</evidence>
<dbReference type="Proteomes" id="UP000321933">
    <property type="component" value="Unassembled WGS sequence"/>
</dbReference>
<keyword evidence="11" id="KW-1185">Reference proteome</keyword>
<protein>
    <recommendedName>
        <fullName evidence="7">Dihydrolipoamide acetyltransferase component of pyruvate dehydrogenase complex</fullName>
        <ecNumber evidence="7">2.3.1.-</ecNumber>
    </recommendedName>
</protein>
<dbReference type="EMBL" id="VRYZ01000004">
    <property type="protein sequence ID" value="TXS91791.1"/>
    <property type="molecule type" value="Genomic_DNA"/>
</dbReference>